<accession>A0A432D2Y1</accession>
<dbReference type="SUPFAM" id="SSF48452">
    <property type="entry name" value="TPR-like"/>
    <property type="match status" value="1"/>
</dbReference>
<keyword evidence="2" id="KW-1185">Reference proteome</keyword>
<dbReference type="AlphaFoldDB" id="A0A432D2Y1"/>
<comment type="caution">
    <text evidence="1">The sequence shown here is derived from an EMBL/GenBank/DDBJ whole genome shotgun (WGS) entry which is preliminary data.</text>
</comment>
<dbReference type="RefSeq" id="WP_126572962.1">
    <property type="nucleotide sequence ID" value="NZ_RXZH01000001.1"/>
</dbReference>
<gene>
    <name evidence="1" type="ORF">EJ063_05365</name>
</gene>
<organism evidence="1 2">
    <name type="scientific">Vibrio aquaticus</name>
    <dbReference type="NCBI Taxonomy" id="2496559"/>
    <lineage>
        <taxon>Bacteria</taxon>
        <taxon>Pseudomonadati</taxon>
        <taxon>Pseudomonadota</taxon>
        <taxon>Gammaproteobacteria</taxon>
        <taxon>Vibrionales</taxon>
        <taxon>Vibrionaceae</taxon>
        <taxon>Vibrio</taxon>
    </lineage>
</organism>
<dbReference type="Gene3D" id="1.20.58.320">
    <property type="entry name" value="TPR-like"/>
    <property type="match status" value="1"/>
</dbReference>
<dbReference type="Proteomes" id="UP000268973">
    <property type="component" value="Unassembled WGS sequence"/>
</dbReference>
<proteinExistence type="predicted"/>
<name>A0A432D2Y1_9VIBR</name>
<dbReference type="InterPro" id="IPR010323">
    <property type="entry name" value="DUF924"/>
</dbReference>
<dbReference type="Pfam" id="PF06041">
    <property type="entry name" value="DUF924"/>
    <property type="match status" value="1"/>
</dbReference>
<sequence>MTAAIQDVLDFWFNELEPKDWFVSSQDVDKTISERFGSLLESAAKSELFAWRSTAQGRLAEIIVLDQFSRNVYRNTPQAFAQDPLALALAQEAIARGADKELSKQERSFLYMPYMHSESALIHQQAVTLFNQPGLENNYDFELKHKVIIDRFGRYPHRNAILGRESSAEETEFLTQPGSGF</sequence>
<dbReference type="InterPro" id="IPR011990">
    <property type="entry name" value="TPR-like_helical_dom_sf"/>
</dbReference>
<dbReference type="Gene3D" id="1.25.40.10">
    <property type="entry name" value="Tetratricopeptide repeat domain"/>
    <property type="match status" value="1"/>
</dbReference>
<reference evidence="1 2" key="1">
    <citation type="submission" date="2018-12" db="EMBL/GenBank/DDBJ databases">
        <title>Vibrio sp. isolated from China Sea.</title>
        <authorList>
            <person name="Li Y."/>
        </authorList>
    </citation>
    <scope>NUCLEOTIDE SEQUENCE [LARGE SCALE GENOMIC DNA]</scope>
    <source>
        <strain evidence="1 2">BEI207</strain>
    </source>
</reference>
<evidence type="ECO:0000313" key="2">
    <source>
        <dbReference type="Proteomes" id="UP000268973"/>
    </source>
</evidence>
<dbReference type="OrthoDB" id="7593450at2"/>
<protein>
    <submittedName>
        <fullName evidence="1">DUF924 domain-containing protein</fullName>
    </submittedName>
</protein>
<evidence type="ECO:0000313" key="1">
    <source>
        <dbReference type="EMBL" id="RTZ18216.1"/>
    </source>
</evidence>
<dbReference type="EMBL" id="RXZH01000001">
    <property type="protein sequence ID" value="RTZ18216.1"/>
    <property type="molecule type" value="Genomic_DNA"/>
</dbReference>